<keyword evidence="6" id="KW-0808">Transferase</keyword>
<dbReference type="RefSeq" id="WP_149567546.1">
    <property type="nucleotide sequence ID" value="NZ_CP035807.1"/>
</dbReference>
<evidence type="ECO:0000256" key="5">
    <source>
        <dbReference type="ARBA" id="ARBA00022553"/>
    </source>
</evidence>
<keyword evidence="12" id="KW-0812">Transmembrane</keyword>
<evidence type="ECO:0000313" key="15">
    <source>
        <dbReference type="EMBL" id="QEN04298.1"/>
    </source>
</evidence>
<dbReference type="Gene3D" id="3.30.565.10">
    <property type="entry name" value="Histidine kinase-like ATPase, C-terminal domain"/>
    <property type="match status" value="1"/>
</dbReference>
<evidence type="ECO:0000256" key="4">
    <source>
        <dbReference type="ARBA" id="ARBA00022475"/>
    </source>
</evidence>
<dbReference type="GO" id="GO:0004673">
    <property type="term" value="F:protein histidine kinase activity"/>
    <property type="evidence" value="ECO:0007669"/>
    <property type="project" value="UniProtKB-EC"/>
</dbReference>
<dbReference type="InterPro" id="IPR005467">
    <property type="entry name" value="His_kinase_dom"/>
</dbReference>
<dbReference type="SUPFAM" id="SSF55874">
    <property type="entry name" value="ATPase domain of HSP90 chaperone/DNA topoisomerase II/histidine kinase"/>
    <property type="match status" value="1"/>
</dbReference>
<keyword evidence="7" id="KW-0547">Nucleotide-binding</keyword>
<dbReference type="Gene3D" id="6.10.340.10">
    <property type="match status" value="1"/>
</dbReference>
<keyword evidence="16" id="KW-1185">Reference proteome</keyword>
<dbReference type="PROSITE" id="PS50109">
    <property type="entry name" value="HIS_KIN"/>
    <property type="match status" value="1"/>
</dbReference>
<dbReference type="OrthoDB" id="367227at2"/>
<evidence type="ECO:0000259" key="13">
    <source>
        <dbReference type="PROSITE" id="PS50109"/>
    </source>
</evidence>
<dbReference type="SMART" id="SM00387">
    <property type="entry name" value="HATPase_c"/>
    <property type="match status" value="1"/>
</dbReference>
<dbReference type="CDD" id="cd06225">
    <property type="entry name" value="HAMP"/>
    <property type="match status" value="1"/>
</dbReference>
<keyword evidence="12" id="KW-1133">Transmembrane helix</keyword>
<reference evidence="15 16" key="2">
    <citation type="submission" date="2019-09" db="EMBL/GenBank/DDBJ databases">
        <title>Complete Genome Sequence and Methylome Analysis of free living Spirochaetas.</title>
        <authorList>
            <person name="Leshcheva N."/>
            <person name="Mikheeva N."/>
        </authorList>
    </citation>
    <scope>NUCLEOTIDE SEQUENCE [LARGE SCALE GENOMIC DNA]</scope>
    <source>
        <strain evidence="15 16">P</strain>
    </source>
</reference>
<dbReference type="EMBL" id="CP035807">
    <property type="protein sequence ID" value="QEN04298.1"/>
    <property type="molecule type" value="Genomic_DNA"/>
</dbReference>
<keyword evidence="8 15" id="KW-0418">Kinase</keyword>
<accession>A0A5C1QAC1</accession>
<feature type="transmembrane region" description="Helical" evidence="12">
    <location>
        <begin position="147"/>
        <end position="172"/>
    </location>
</feature>
<protein>
    <recommendedName>
        <fullName evidence="3">histidine kinase</fullName>
        <ecNumber evidence="3">2.7.13.3</ecNumber>
    </recommendedName>
</protein>
<evidence type="ECO:0000256" key="1">
    <source>
        <dbReference type="ARBA" id="ARBA00000085"/>
    </source>
</evidence>
<keyword evidence="4" id="KW-1003">Cell membrane</keyword>
<evidence type="ECO:0000256" key="8">
    <source>
        <dbReference type="ARBA" id="ARBA00022777"/>
    </source>
</evidence>
<dbReference type="GO" id="GO:0005524">
    <property type="term" value="F:ATP binding"/>
    <property type="evidence" value="ECO:0007669"/>
    <property type="project" value="UniProtKB-KW"/>
</dbReference>
<keyword evidence="11 12" id="KW-0472">Membrane</keyword>
<dbReference type="PANTHER" id="PTHR45528:SF1">
    <property type="entry name" value="SENSOR HISTIDINE KINASE CPXA"/>
    <property type="match status" value="1"/>
</dbReference>
<feature type="domain" description="HAMP" evidence="14">
    <location>
        <begin position="174"/>
        <end position="226"/>
    </location>
</feature>
<organism evidence="15 16">
    <name type="scientific">Thiospirochaeta perfilievii</name>
    <dbReference type="NCBI Taxonomy" id="252967"/>
    <lineage>
        <taxon>Bacteria</taxon>
        <taxon>Pseudomonadati</taxon>
        <taxon>Spirochaetota</taxon>
        <taxon>Spirochaetia</taxon>
        <taxon>Spirochaetales</taxon>
        <taxon>Spirochaetaceae</taxon>
        <taxon>Thiospirochaeta</taxon>
    </lineage>
</organism>
<keyword evidence="5" id="KW-0597">Phosphoprotein</keyword>
<keyword evidence="9" id="KW-0067">ATP-binding</keyword>
<dbReference type="InterPro" id="IPR036890">
    <property type="entry name" value="HATPase_C_sf"/>
</dbReference>
<dbReference type="PROSITE" id="PS50885">
    <property type="entry name" value="HAMP"/>
    <property type="match status" value="1"/>
</dbReference>
<dbReference type="AlphaFoldDB" id="A0A5C1QAC1"/>
<evidence type="ECO:0000256" key="2">
    <source>
        <dbReference type="ARBA" id="ARBA00004651"/>
    </source>
</evidence>
<evidence type="ECO:0000313" key="16">
    <source>
        <dbReference type="Proteomes" id="UP000323824"/>
    </source>
</evidence>
<dbReference type="InterPro" id="IPR003660">
    <property type="entry name" value="HAMP_dom"/>
</dbReference>
<dbReference type="PANTHER" id="PTHR45528">
    <property type="entry name" value="SENSOR HISTIDINE KINASE CPXA"/>
    <property type="match status" value="1"/>
</dbReference>
<proteinExistence type="predicted"/>
<feature type="transmembrane region" description="Helical" evidence="12">
    <location>
        <begin position="12"/>
        <end position="32"/>
    </location>
</feature>
<evidence type="ECO:0000256" key="12">
    <source>
        <dbReference type="SAM" id="Phobius"/>
    </source>
</evidence>
<evidence type="ECO:0000256" key="9">
    <source>
        <dbReference type="ARBA" id="ARBA00022840"/>
    </source>
</evidence>
<dbReference type="KEGG" id="sper:EW093_06140"/>
<evidence type="ECO:0000256" key="3">
    <source>
        <dbReference type="ARBA" id="ARBA00012438"/>
    </source>
</evidence>
<dbReference type="Pfam" id="PF02518">
    <property type="entry name" value="HATPase_c"/>
    <property type="match status" value="1"/>
</dbReference>
<evidence type="ECO:0000259" key="14">
    <source>
        <dbReference type="PROSITE" id="PS50885"/>
    </source>
</evidence>
<dbReference type="InterPro" id="IPR050398">
    <property type="entry name" value="HssS/ArlS-like"/>
</dbReference>
<evidence type="ECO:0000256" key="11">
    <source>
        <dbReference type="ARBA" id="ARBA00023136"/>
    </source>
</evidence>
<sequence>MIRSIRVKFVTIFSVLILLPLLIVGIVFTNLYKSQIEYKAVDDQKNYLLSIKNHIERRAENETFDIVETRIKSVKYTLIVVTDKCYPINLINPQITLNKIDYNKIIESDKGIITLEGKRYFSSWLHIPSLNLDLISLLPYRNVATEIIPIQLITAIVIIIALILAVFAGLYISKNIVSKIESVNKHVFRIASGDYSKESSKNSHDEFETLNSSLNVLADNFLIKIRELEHLNSELDSVIELRTLIINLLSKKSTNPITYLYNTSFDMLQQNWENPDFKLLYNSSRDLKSLNENMMALLKLDEGLKPENNMDINLVELTRLIILNFEVYSHDKNIELVDEFSPIEKVNSDNELLKIILSNLIGNAIKFSEMNSNIYIKTYMDSKNIYWEMIDSGPGFSKDDLKDIFKKFKILSAKPTGGEDTVGLGLYLVKKLCDQLNITITAPTNSISGGAVFKISFPRREPNLY</sequence>
<name>A0A5C1QAC1_9SPIO</name>
<dbReference type="GO" id="GO:0005886">
    <property type="term" value="C:plasma membrane"/>
    <property type="evidence" value="ECO:0007669"/>
    <property type="project" value="UniProtKB-SubCell"/>
</dbReference>
<comment type="catalytic activity">
    <reaction evidence="1">
        <text>ATP + protein L-histidine = ADP + protein N-phospho-L-histidine.</text>
        <dbReference type="EC" id="2.7.13.3"/>
    </reaction>
</comment>
<dbReference type="GO" id="GO:0000160">
    <property type="term" value="P:phosphorelay signal transduction system"/>
    <property type="evidence" value="ECO:0007669"/>
    <property type="project" value="UniProtKB-KW"/>
</dbReference>
<reference evidence="15 16" key="1">
    <citation type="submission" date="2019-02" db="EMBL/GenBank/DDBJ databases">
        <authorList>
            <person name="Fomenkov A."/>
            <person name="Dubinina G."/>
            <person name="Grabovich M."/>
            <person name="Vincze T."/>
            <person name="Roberts R.J."/>
        </authorList>
    </citation>
    <scope>NUCLEOTIDE SEQUENCE [LARGE SCALE GENOMIC DNA]</scope>
    <source>
        <strain evidence="15 16">P</strain>
    </source>
</reference>
<dbReference type="EC" id="2.7.13.3" evidence="3"/>
<evidence type="ECO:0000256" key="10">
    <source>
        <dbReference type="ARBA" id="ARBA00023012"/>
    </source>
</evidence>
<evidence type="ECO:0000256" key="7">
    <source>
        <dbReference type="ARBA" id="ARBA00022741"/>
    </source>
</evidence>
<gene>
    <name evidence="15" type="ORF">EW093_06140</name>
</gene>
<keyword evidence="10" id="KW-0902">Two-component regulatory system</keyword>
<dbReference type="Proteomes" id="UP000323824">
    <property type="component" value="Chromosome"/>
</dbReference>
<dbReference type="InterPro" id="IPR003594">
    <property type="entry name" value="HATPase_dom"/>
</dbReference>
<evidence type="ECO:0000256" key="6">
    <source>
        <dbReference type="ARBA" id="ARBA00022679"/>
    </source>
</evidence>
<feature type="domain" description="Histidine kinase" evidence="13">
    <location>
        <begin position="248"/>
        <end position="461"/>
    </location>
</feature>
<dbReference type="CDD" id="cd00075">
    <property type="entry name" value="HATPase"/>
    <property type="match status" value="1"/>
</dbReference>
<comment type="subcellular location">
    <subcellularLocation>
        <location evidence="2">Cell membrane</location>
        <topology evidence="2">Multi-pass membrane protein</topology>
    </subcellularLocation>
</comment>